<dbReference type="CDD" id="cd06008">
    <property type="entry name" value="NF-X1-zinc-finger"/>
    <property type="match status" value="6"/>
</dbReference>
<feature type="region of interest" description="Disordered" evidence="10">
    <location>
        <begin position="1"/>
        <end position="64"/>
    </location>
</feature>
<dbReference type="Proteomes" id="UP000076871">
    <property type="component" value="Unassembled WGS sequence"/>
</dbReference>
<dbReference type="GO" id="GO:0005634">
    <property type="term" value="C:nucleus"/>
    <property type="evidence" value="ECO:0007669"/>
    <property type="project" value="UniProtKB-SubCell"/>
</dbReference>
<keyword evidence="13" id="KW-1185">Reference proteome</keyword>
<dbReference type="SUPFAM" id="SSF82708">
    <property type="entry name" value="R3H domain"/>
    <property type="match status" value="1"/>
</dbReference>
<dbReference type="EMBL" id="KV427609">
    <property type="protein sequence ID" value="KZT10350.1"/>
    <property type="molecule type" value="Genomic_DNA"/>
</dbReference>
<evidence type="ECO:0000313" key="12">
    <source>
        <dbReference type="EMBL" id="KZT10350.1"/>
    </source>
</evidence>
<evidence type="ECO:0000256" key="10">
    <source>
        <dbReference type="SAM" id="MobiDB-lite"/>
    </source>
</evidence>
<dbReference type="InterPro" id="IPR036867">
    <property type="entry name" value="R3H_dom_sf"/>
</dbReference>
<dbReference type="PANTHER" id="PTHR12360:SF12">
    <property type="entry name" value="TRANSCRIPTIONAL REPRESSOR NF-X1"/>
    <property type="match status" value="1"/>
</dbReference>
<dbReference type="GO" id="GO:0008270">
    <property type="term" value="F:zinc ion binding"/>
    <property type="evidence" value="ECO:0007669"/>
    <property type="project" value="UniProtKB-KW"/>
</dbReference>
<dbReference type="InterPro" id="IPR001374">
    <property type="entry name" value="R3H_dom"/>
</dbReference>
<protein>
    <recommendedName>
        <fullName evidence="11">R3H domain-containing protein</fullName>
    </recommendedName>
</protein>
<gene>
    <name evidence="12" type="ORF">LAESUDRAFT_644605</name>
</gene>
<dbReference type="Gene3D" id="3.30.1370.50">
    <property type="entry name" value="R3H-like domain"/>
    <property type="match status" value="1"/>
</dbReference>
<keyword evidence="6" id="KW-0862">Zinc</keyword>
<evidence type="ECO:0000256" key="1">
    <source>
        <dbReference type="ARBA" id="ARBA00004123"/>
    </source>
</evidence>
<keyword evidence="5" id="KW-0863">Zinc-finger</keyword>
<dbReference type="FunCoup" id="A0A165GHC7">
    <property type="interactions" value="772"/>
</dbReference>
<comment type="similarity">
    <text evidence="2">Belongs to the NFX1 family.</text>
</comment>
<dbReference type="GO" id="GO:0000981">
    <property type="term" value="F:DNA-binding transcription factor activity, RNA polymerase II-specific"/>
    <property type="evidence" value="ECO:0007669"/>
    <property type="project" value="TreeGrafter"/>
</dbReference>
<keyword evidence="8" id="KW-0804">Transcription</keyword>
<dbReference type="PANTHER" id="PTHR12360">
    <property type="entry name" value="NUCLEAR TRANSCRIPTION FACTOR, X-BOX BINDING 1 NFX1"/>
    <property type="match status" value="1"/>
</dbReference>
<dbReference type="InParanoid" id="A0A165GHC7"/>
<reference evidence="12 13" key="1">
    <citation type="journal article" date="2016" name="Mol. Biol. Evol.">
        <title>Comparative Genomics of Early-Diverging Mushroom-Forming Fungi Provides Insights into the Origins of Lignocellulose Decay Capabilities.</title>
        <authorList>
            <person name="Nagy L.G."/>
            <person name="Riley R."/>
            <person name="Tritt A."/>
            <person name="Adam C."/>
            <person name="Daum C."/>
            <person name="Floudas D."/>
            <person name="Sun H."/>
            <person name="Yadav J.S."/>
            <person name="Pangilinan J."/>
            <person name="Larsson K.H."/>
            <person name="Matsuura K."/>
            <person name="Barry K."/>
            <person name="Labutti K."/>
            <person name="Kuo R."/>
            <person name="Ohm R.A."/>
            <person name="Bhattacharya S.S."/>
            <person name="Shirouzu T."/>
            <person name="Yoshinaga Y."/>
            <person name="Martin F.M."/>
            <person name="Grigoriev I.V."/>
            <person name="Hibbett D.S."/>
        </authorList>
    </citation>
    <scope>NUCLEOTIDE SEQUENCE [LARGE SCALE GENOMIC DNA]</scope>
    <source>
        <strain evidence="12 13">93-53</strain>
    </source>
</reference>
<keyword evidence="3" id="KW-0479">Metal-binding</keyword>
<evidence type="ECO:0000256" key="4">
    <source>
        <dbReference type="ARBA" id="ARBA00022737"/>
    </source>
</evidence>
<feature type="domain" description="R3H" evidence="11">
    <location>
        <begin position="773"/>
        <end position="835"/>
    </location>
</feature>
<dbReference type="SMART" id="SM00438">
    <property type="entry name" value="ZnF_NFX"/>
    <property type="match status" value="9"/>
</dbReference>
<dbReference type="GO" id="GO:0000122">
    <property type="term" value="P:negative regulation of transcription by RNA polymerase II"/>
    <property type="evidence" value="ECO:0007669"/>
    <property type="project" value="TreeGrafter"/>
</dbReference>
<sequence>MFEHVVSAQAELDGKKPAAPRQVPKRSRRGGKFNSSLTESATAAFEKQEAKPSQKHRNAAPKADDLTSRLIRDLSTAPYPDCLICFAAIHPAQPTWSCSPSIPISAATDDEGDGSRPRANTAQCCWTTFHLKCIRAWASKSVKDITAAWRARGVEKKGEWRCPGCQAKREIVPSGYWCFCGSTLEPKLSRLATPHSCGNLCSRPRACGHPCPLACHPGPCPPCQVTLQLPCHCGKQMLSFRCSHLAPEKTSDKTAAELSCGQKCGHKLSCGNHDCEEICHPGPCPPCKVRHKARCYCGKEERELGCGEGEEKECAVMEEGQEKRWTGQFECGEICGRPFDCGIHTCSKPCHPPSLTPEPCPRSPSLVTHCPCGKHVLKPSSSPFFPPGTLLMRTSCTDPIPTCESNCMKPLEGCSHACSARCHTGPCPPCRIMVVRPCRCGATTRDVPCFEDQARGRDDPGVEEIFCDRPCTALRACGKHRCNRLCCPLASLASAAKGKGKKKAEMESAIVDEAGWHECDLVCGKLLSCGNHHCEQRDHRGACPLCLRSSFDEMICNCGRTILEPPIPCGTRISCHYPCARPPPPCGHPKAQHLCHEDPIPCPPCVFLTSKRCACGKKMVDNVKCSQEKVSCGTPCGKLLACGFHRCERLCHSDACGPCTAVCGKPRKLCLPAHHPCPLPCHAPAACSEAEPCRSIVTLTCPCGRIRQQVPCGRCTTNPTGREHSQQLKCSNECLVAKRNARLAEALGINPDRGTMHPVTYSDELLAFAKANAKFCTMVEKSLADFLSSDKKSQILAPMPEVRRKFVHDLAAVYRIDTQMVDQEPNRSVQLFRRIDSRLPAPLLSAAATVPQSSSSSPAFNLGKLADLRSPTVHQLPRAAAPPARSIIPPPTSGLGGWSAAVARPPNSASSSVWASRPVGSPPATRPSSAVSLPHPPHQAVTIAAHADEHVPDSWEDDA</sequence>
<evidence type="ECO:0000256" key="2">
    <source>
        <dbReference type="ARBA" id="ARBA00007269"/>
    </source>
</evidence>
<evidence type="ECO:0000256" key="6">
    <source>
        <dbReference type="ARBA" id="ARBA00022833"/>
    </source>
</evidence>
<evidence type="ECO:0000256" key="9">
    <source>
        <dbReference type="ARBA" id="ARBA00023242"/>
    </source>
</evidence>
<keyword evidence="4" id="KW-0677">Repeat</keyword>
<dbReference type="Pfam" id="PF01422">
    <property type="entry name" value="zf-NF-X1"/>
    <property type="match status" value="7"/>
</dbReference>
<accession>A0A165GHC7</accession>
<dbReference type="Pfam" id="PF01424">
    <property type="entry name" value="R3H"/>
    <property type="match status" value="1"/>
</dbReference>
<dbReference type="GO" id="GO:0000977">
    <property type="term" value="F:RNA polymerase II transcription regulatory region sequence-specific DNA binding"/>
    <property type="evidence" value="ECO:0007669"/>
    <property type="project" value="TreeGrafter"/>
</dbReference>
<evidence type="ECO:0000256" key="5">
    <source>
        <dbReference type="ARBA" id="ARBA00022771"/>
    </source>
</evidence>
<keyword evidence="9" id="KW-0539">Nucleus</keyword>
<name>A0A165GHC7_9APHY</name>
<evidence type="ECO:0000256" key="7">
    <source>
        <dbReference type="ARBA" id="ARBA00023015"/>
    </source>
</evidence>
<dbReference type="GeneID" id="63820897"/>
<evidence type="ECO:0000256" key="3">
    <source>
        <dbReference type="ARBA" id="ARBA00022723"/>
    </source>
</evidence>
<keyword evidence="7" id="KW-0805">Transcription regulation</keyword>
<comment type="subcellular location">
    <subcellularLocation>
        <location evidence="1">Nucleus</location>
    </subcellularLocation>
</comment>
<dbReference type="RefSeq" id="XP_040768090.1">
    <property type="nucleotide sequence ID" value="XM_040903867.1"/>
</dbReference>
<dbReference type="InterPro" id="IPR034078">
    <property type="entry name" value="NFX1_fam"/>
</dbReference>
<evidence type="ECO:0000256" key="8">
    <source>
        <dbReference type="ARBA" id="ARBA00023163"/>
    </source>
</evidence>
<evidence type="ECO:0000313" key="13">
    <source>
        <dbReference type="Proteomes" id="UP000076871"/>
    </source>
</evidence>
<dbReference type="SMART" id="SM00393">
    <property type="entry name" value="R3H"/>
    <property type="match status" value="1"/>
</dbReference>
<dbReference type="STRING" id="1314785.A0A165GHC7"/>
<proteinExistence type="inferred from homology"/>
<dbReference type="PROSITE" id="PS51061">
    <property type="entry name" value="R3H"/>
    <property type="match status" value="1"/>
</dbReference>
<dbReference type="InterPro" id="IPR000967">
    <property type="entry name" value="Znf_NFX1"/>
</dbReference>
<organism evidence="12 13">
    <name type="scientific">Laetiporus sulphureus 93-53</name>
    <dbReference type="NCBI Taxonomy" id="1314785"/>
    <lineage>
        <taxon>Eukaryota</taxon>
        <taxon>Fungi</taxon>
        <taxon>Dikarya</taxon>
        <taxon>Basidiomycota</taxon>
        <taxon>Agaricomycotina</taxon>
        <taxon>Agaricomycetes</taxon>
        <taxon>Polyporales</taxon>
        <taxon>Laetiporus</taxon>
    </lineage>
</organism>
<dbReference type="AlphaFoldDB" id="A0A165GHC7"/>
<feature type="region of interest" description="Disordered" evidence="10">
    <location>
        <begin position="897"/>
        <end position="940"/>
    </location>
</feature>
<evidence type="ECO:0000259" key="11">
    <source>
        <dbReference type="PROSITE" id="PS51061"/>
    </source>
</evidence>
<dbReference type="OrthoDB" id="6512771at2759"/>